<dbReference type="AlphaFoldDB" id="A0AAU9RT89"/>
<keyword evidence="4" id="KW-0812">Transmembrane</keyword>
<reference evidence="5 6" key="1">
    <citation type="submission" date="2022-03" db="EMBL/GenBank/DDBJ databases">
        <authorList>
            <person name="Nunn A."/>
            <person name="Chopra R."/>
            <person name="Nunn A."/>
            <person name="Contreras Garrido A."/>
        </authorList>
    </citation>
    <scope>NUCLEOTIDE SEQUENCE [LARGE SCALE GENOMIC DNA]</scope>
</reference>
<evidence type="ECO:0000313" key="5">
    <source>
        <dbReference type="EMBL" id="CAH2047232.1"/>
    </source>
</evidence>
<keyword evidence="6" id="KW-1185">Reference proteome</keyword>
<evidence type="ECO:0000256" key="4">
    <source>
        <dbReference type="SAM" id="Phobius"/>
    </source>
</evidence>
<evidence type="ECO:0000256" key="2">
    <source>
        <dbReference type="ARBA" id="ARBA00022737"/>
    </source>
</evidence>
<gene>
    <name evidence="5" type="ORF">TAV2_LOCUS5550</name>
</gene>
<evidence type="ECO:0000313" key="6">
    <source>
        <dbReference type="Proteomes" id="UP000836841"/>
    </source>
</evidence>
<dbReference type="InterPro" id="IPR051502">
    <property type="entry name" value="RLP_Defense_Trigger"/>
</dbReference>
<dbReference type="EMBL" id="OU466858">
    <property type="protein sequence ID" value="CAH2047232.1"/>
    <property type="molecule type" value="Genomic_DNA"/>
</dbReference>
<keyword evidence="4" id="KW-0472">Membrane</keyword>
<keyword evidence="3" id="KW-0675">Receptor</keyword>
<name>A0AAU9RT89_THLAR</name>
<dbReference type="PANTHER" id="PTHR48062">
    <property type="entry name" value="RECEPTOR-LIKE PROTEIN 14"/>
    <property type="match status" value="1"/>
</dbReference>
<dbReference type="Proteomes" id="UP000836841">
    <property type="component" value="Chromosome 2"/>
</dbReference>
<protein>
    <submittedName>
        <fullName evidence="5">Uncharacterized protein</fullName>
    </submittedName>
</protein>
<dbReference type="PANTHER" id="PTHR48062:SF25">
    <property type="entry name" value="RECEPTOR-LIKE PROTEIN 9A-RELATED"/>
    <property type="match status" value="1"/>
</dbReference>
<sequence>MVATFQVLGKFSTLDETNYIGNPHLCGSVINNSCDDHSTISFDKPDSQSGDEETVIDMEIFYWSLGVTYGVTWVAIIVFLCFDSPWRRAWFRLVEAFISCFKCKTNNFINYDKSIQSRKH</sequence>
<keyword evidence="4" id="KW-1133">Transmembrane helix</keyword>
<evidence type="ECO:0000256" key="3">
    <source>
        <dbReference type="ARBA" id="ARBA00023170"/>
    </source>
</evidence>
<keyword evidence="1" id="KW-0433">Leucine-rich repeat</keyword>
<keyword evidence="2" id="KW-0677">Repeat</keyword>
<organism evidence="5 6">
    <name type="scientific">Thlaspi arvense</name>
    <name type="common">Field penny-cress</name>
    <dbReference type="NCBI Taxonomy" id="13288"/>
    <lineage>
        <taxon>Eukaryota</taxon>
        <taxon>Viridiplantae</taxon>
        <taxon>Streptophyta</taxon>
        <taxon>Embryophyta</taxon>
        <taxon>Tracheophyta</taxon>
        <taxon>Spermatophyta</taxon>
        <taxon>Magnoliopsida</taxon>
        <taxon>eudicotyledons</taxon>
        <taxon>Gunneridae</taxon>
        <taxon>Pentapetalae</taxon>
        <taxon>rosids</taxon>
        <taxon>malvids</taxon>
        <taxon>Brassicales</taxon>
        <taxon>Brassicaceae</taxon>
        <taxon>Thlaspideae</taxon>
        <taxon>Thlaspi</taxon>
    </lineage>
</organism>
<accession>A0AAU9RT89</accession>
<feature type="transmembrane region" description="Helical" evidence="4">
    <location>
        <begin position="60"/>
        <end position="82"/>
    </location>
</feature>
<proteinExistence type="predicted"/>
<evidence type="ECO:0000256" key="1">
    <source>
        <dbReference type="ARBA" id="ARBA00022614"/>
    </source>
</evidence>